<dbReference type="Proteomes" id="UP001172159">
    <property type="component" value="Unassembled WGS sequence"/>
</dbReference>
<dbReference type="GO" id="GO:0016042">
    <property type="term" value="P:lipid catabolic process"/>
    <property type="evidence" value="ECO:0007669"/>
    <property type="project" value="UniProtKB-KW"/>
</dbReference>
<dbReference type="InterPro" id="IPR016035">
    <property type="entry name" value="Acyl_Trfase/lysoPLipase"/>
</dbReference>
<dbReference type="EMBL" id="JAUKTV010000002">
    <property type="protein sequence ID" value="KAK0744575.1"/>
    <property type="molecule type" value="Genomic_DNA"/>
</dbReference>
<dbReference type="GO" id="GO:0046486">
    <property type="term" value="P:glycerolipid metabolic process"/>
    <property type="evidence" value="ECO:0007669"/>
    <property type="project" value="UniProtKB-ARBA"/>
</dbReference>
<evidence type="ECO:0000256" key="2">
    <source>
        <dbReference type="ARBA" id="ARBA00022963"/>
    </source>
</evidence>
<keyword evidence="3" id="KW-0443">Lipid metabolism</keyword>
<evidence type="ECO:0000313" key="6">
    <source>
        <dbReference type="Proteomes" id="UP001172159"/>
    </source>
</evidence>
<dbReference type="Pfam" id="PF01734">
    <property type="entry name" value="Patatin"/>
    <property type="match status" value="1"/>
</dbReference>
<dbReference type="GO" id="GO:0047499">
    <property type="term" value="F:calcium-independent phospholipase A2 activity"/>
    <property type="evidence" value="ECO:0007669"/>
    <property type="project" value="TreeGrafter"/>
</dbReference>
<accession>A0AA40ESF1</accession>
<dbReference type="GO" id="GO:0019369">
    <property type="term" value="P:arachidonate metabolic process"/>
    <property type="evidence" value="ECO:0007669"/>
    <property type="project" value="TreeGrafter"/>
</dbReference>
<dbReference type="InterPro" id="IPR002641">
    <property type="entry name" value="PNPLA_dom"/>
</dbReference>
<gene>
    <name evidence="5" type="ORF">B0T21DRAFT_344761</name>
</gene>
<evidence type="ECO:0000259" key="4">
    <source>
        <dbReference type="Pfam" id="PF01734"/>
    </source>
</evidence>
<feature type="domain" description="PNPLA" evidence="4">
    <location>
        <begin position="291"/>
        <end position="452"/>
    </location>
</feature>
<dbReference type="GO" id="GO:0016020">
    <property type="term" value="C:membrane"/>
    <property type="evidence" value="ECO:0007669"/>
    <property type="project" value="TreeGrafter"/>
</dbReference>
<name>A0AA40ESF1_9PEZI</name>
<organism evidence="5 6">
    <name type="scientific">Apiosordaria backusii</name>
    <dbReference type="NCBI Taxonomy" id="314023"/>
    <lineage>
        <taxon>Eukaryota</taxon>
        <taxon>Fungi</taxon>
        <taxon>Dikarya</taxon>
        <taxon>Ascomycota</taxon>
        <taxon>Pezizomycotina</taxon>
        <taxon>Sordariomycetes</taxon>
        <taxon>Sordariomycetidae</taxon>
        <taxon>Sordariales</taxon>
        <taxon>Lasiosphaeriaceae</taxon>
        <taxon>Apiosordaria</taxon>
    </lineage>
</organism>
<proteinExistence type="predicted"/>
<keyword evidence="1" id="KW-0378">Hydrolase</keyword>
<dbReference type="SUPFAM" id="SSF52151">
    <property type="entry name" value="FabD/lysophospholipase-like"/>
    <property type="match status" value="1"/>
</dbReference>
<reference evidence="5" key="1">
    <citation type="submission" date="2023-06" db="EMBL/GenBank/DDBJ databases">
        <title>Genome-scale phylogeny and comparative genomics of the fungal order Sordariales.</title>
        <authorList>
            <consortium name="Lawrence Berkeley National Laboratory"/>
            <person name="Hensen N."/>
            <person name="Bonometti L."/>
            <person name="Westerberg I."/>
            <person name="Brannstrom I.O."/>
            <person name="Guillou S."/>
            <person name="Cros-Aarteil S."/>
            <person name="Calhoun S."/>
            <person name="Haridas S."/>
            <person name="Kuo A."/>
            <person name="Mondo S."/>
            <person name="Pangilinan J."/>
            <person name="Riley R."/>
            <person name="Labutti K."/>
            <person name="Andreopoulos B."/>
            <person name="Lipzen A."/>
            <person name="Chen C."/>
            <person name="Yanf M."/>
            <person name="Daum C."/>
            <person name="Ng V."/>
            <person name="Clum A."/>
            <person name="Steindorff A."/>
            <person name="Ohm R."/>
            <person name="Martin F."/>
            <person name="Silar P."/>
            <person name="Natvig D."/>
            <person name="Lalanne C."/>
            <person name="Gautier V."/>
            <person name="Ament-Velasquez S.L."/>
            <person name="Kruys A."/>
            <person name="Hutchinson M.I."/>
            <person name="Powell A.J."/>
            <person name="Barry K."/>
            <person name="Miller A.N."/>
            <person name="Grigoriev I.V."/>
            <person name="Debuchy R."/>
            <person name="Gladieux P."/>
            <person name="Thoren M.H."/>
            <person name="Johannesson H."/>
        </authorList>
    </citation>
    <scope>NUCLEOTIDE SEQUENCE</scope>
    <source>
        <strain evidence="5">CBS 540.89</strain>
    </source>
</reference>
<dbReference type="AlphaFoldDB" id="A0AA40ESF1"/>
<evidence type="ECO:0000313" key="5">
    <source>
        <dbReference type="EMBL" id="KAK0744575.1"/>
    </source>
</evidence>
<protein>
    <recommendedName>
        <fullName evidence="4">PNPLA domain-containing protein</fullName>
    </recommendedName>
</protein>
<dbReference type="Gene3D" id="3.40.1090.10">
    <property type="entry name" value="Cytosolic phospholipase A2 catalytic domain"/>
    <property type="match status" value="1"/>
</dbReference>
<keyword evidence="6" id="KW-1185">Reference proteome</keyword>
<keyword evidence="2" id="KW-0442">Lipid degradation</keyword>
<sequence>MGLKFFHPITGVSGDSTPTTGDVQLYPDPGTRRSQVPLLFADYEGLDSGEKTPMGLKQKDDEWRRQRTAHNHHQSTLAALLRYATVTFVPLPEKLYFGRMDQQVTRLYDAIATNCNKSFETKREKRMAPNAENMDHMLSCAFDHFSQKPDDPFDFLSQALKRNPIQVTFAGNMLQFILIFQRTGSDGDIRHDSTTLLDALVPVISSCILLDAERHGIMTHGKKRHQRPDGKLFGFGCFESNFKPGDFFARWLKKIQQELDRLNAQLSCHQSERGMKYLTKTAIAARIHRNQMDTFSSPHREPQPFQIRVKPPFAGLRILFLDGTGGIVALGAFVNNQPVSKCITDFKELCPVAFTPRELSRVPGLRTAAMVSYGSEYKSRPFEALLHRTFASDKMASYAFIREDAPQHNVKIWEAARATSAAFPYFKTLVKRETGRDFCDGGLYHNCPVKVAFNERRFLWDDCQTIWDEFVKESTESVRGNRESTSRYLRLNVEVPTGVPKLNETKRVRELENLVLSQGIPNIKEVAHSSLPAPSTADSCPRYG</sequence>
<evidence type="ECO:0000256" key="3">
    <source>
        <dbReference type="ARBA" id="ARBA00023098"/>
    </source>
</evidence>
<evidence type="ECO:0000256" key="1">
    <source>
        <dbReference type="ARBA" id="ARBA00022801"/>
    </source>
</evidence>
<dbReference type="PANTHER" id="PTHR24185:SF1">
    <property type="entry name" value="CALCIUM-INDEPENDENT PHOSPHOLIPASE A2-GAMMA"/>
    <property type="match status" value="1"/>
</dbReference>
<dbReference type="PANTHER" id="PTHR24185">
    <property type="entry name" value="CALCIUM-INDEPENDENT PHOSPHOLIPASE A2-GAMMA"/>
    <property type="match status" value="1"/>
</dbReference>
<comment type="caution">
    <text evidence="5">The sequence shown here is derived from an EMBL/GenBank/DDBJ whole genome shotgun (WGS) entry which is preliminary data.</text>
</comment>